<keyword evidence="3 6" id="KW-0418">Kinase</keyword>
<proteinExistence type="predicted"/>
<comment type="caution">
    <text evidence="6">The sequence shown here is derived from an EMBL/GenBank/DDBJ whole genome shotgun (WGS) entry which is preliminary data.</text>
</comment>
<dbReference type="GO" id="GO:0008654">
    <property type="term" value="P:phospholipid biosynthetic process"/>
    <property type="evidence" value="ECO:0007669"/>
    <property type="project" value="InterPro"/>
</dbReference>
<dbReference type="InterPro" id="IPR045540">
    <property type="entry name" value="YegS/DAGK_C"/>
</dbReference>
<dbReference type="PANTHER" id="PTHR12358">
    <property type="entry name" value="SPHINGOSINE KINASE"/>
    <property type="match status" value="1"/>
</dbReference>
<evidence type="ECO:0000256" key="1">
    <source>
        <dbReference type="ARBA" id="ARBA00022679"/>
    </source>
</evidence>
<dbReference type="PANTHER" id="PTHR12358:SF54">
    <property type="entry name" value="SPHINGOSINE KINASE RELATED PROTEIN"/>
    <property type="match status" value="1"/>
</dbReference>
<evidence type="ECO:0000313" key="6">
    <source>
        <dbReference type="EMBL" id="MDQ0547433.1"/>
    </source>
</evidence>
<evidence type="ECO:0000313" key="7">
    <source>
        <dbReference type="Proteomes" id="UP001223420"/>
    </source>
</evidence>
<evidence type="ECO:0000256" key="4">
    <source>
        <dbReference type="ARBA" id="ARBA00022840"/>
    </source>
</evidence>
<keyword evidence="1" id="KW-0808">Transferase</keyword>
<dbReference type="InterPro" id="IPR001206">
    <property type="entry name" value="Diacylglycerol_kinase_cat_dom"/>
</dbReference>
<evidence type="ECO:0000256" key="3">
    <source>
        <dbReference type="ARBA" id="ARBA00022777"/>
    </source>
</evidence>
<dbReference type="GO" id="GO:0016301">
    <property type="term" value="F:kinase activity"/>
    <property type="evidence" value="ECO:0007669"/>
    <property type="project" value="UniProtKB-KW"/>
</dbReference>
<name>A0AAJ1U187_9HYPH</name>
<dbReference type="InterPro" id="IPR016064">
    <property type="entry name" value="NAD/diacylglycerol_kinase_sf"/>
</dbReference>
<accession>A0AAJ1U187</accession>
<dbReference type="PROSITE" id="PS50146">
    <property type="entry name" value="DAGK"/>
    <property type="match status" value="1"/>
</dbReference>
<dbReference type="Gene3D" id="3.40.50.10330">
    <property type="entry name" value="Probable inorganic polyphosphate/atp-NAD kinase, domain 1"/>
    <property type="match status" value="1"/>
</dbReference>
<keyword evidence="2" id="KW-0547">Nucleotide-binding</keyword>
<gene>
    <name evidence="6" type="ORF">QO001_006392</name>
</gene>
<feature type="domain" description="DAGKc" evidence="5">
    <location>
        <begin position="1"/>
        <end position="96"/>
    </location>
</feature>
<dbReference type="SUPFAM" id="SSF111331">
    <property type="entry name" value="NAD kinase/diacylglycerol kinase-like"/>
    <property type="match status" value="1"/>
</dbReference>
<dbReference type="Pfam" id="PF19279">
    <property type="entry name" value="YegS_C"/>
    <property type="match status" value="1"/>
</dbReference>
<dbReference type="Pfam" id="PF00781">
    <property type="entry name" value="DAGK_cat"/>
    <property type="match status" value="1"/>
</dbReference>
<dbReference type="InterPro" id="IPR017438">
    <property type="entry name" value="ATP-NAD_kinase_N"/>
</dbReference>
<dbReference type="AlphaFoldDB" id="A0AAJ1U187"/>
<keyword evidence="4" id="KW-0067">ATP-binding</keyword>
<protein>
    <submittedName>
        <fullName evidence="6">YegS/Rv2252/BmrU family lipid kinase</fullName>
    </submittedName>
</protein>
<dbReference type="GO" id="GO:0005524">
    <property type="term" value="F:ATP binding"/>
    <property type="evidence" value="ECO:0007669"/>
    <property type="project" value="UniProtKB-KW"/>
</dbReference>
<sequence>MTLMRRPMGRQADVTRVIRELTGVVDAIVVGGGDGSINAVLEGALAARLPLGILPLGTANDLARTLGIPPDPVAAAGIIQAGYLRQIDLGRVNGHLFANVASLGLSVELTRRLTGALKRRWGRLGYPIAAAQALIHAKPFLAEVRCGQRSERMSVRQIAVGNGVFYGGGMSVYEAAQIDDGCLDFYSLEAHRRWWLLPVLPFLRGGRQRGLPGVRAFCTLDPIHVRTEPPLPINTDGEITTMTPAVFEVLPRALAVFTPAPSAPETFTDPEPVRAPSWRRF</sequence>
<dbReference type="Gene3D" id="2.60.200.40">
    <property type="match status" value="1"/>
</dbReference>
<dbReference type="NCBIfam" id="TIGR00147">
    <property type="entry name" value="YegS/Rv2252/BmrU family lipid kinase"/>
    <property type="match status" value="1"/>
</dbReference>
<organism evidence="6 7">
    <name type="scientific">Methylobacterium brachiatum</name>
    <dbReference type="NCBI Taxonomy" id="269660"/>
    <lineage>
        <taxon>Bacteria</taxon>
        <taxon>Pseudomonadati</taxon>
        <taxon>Pseudomonadota</taxon>
        <taxon>Alphaproteobacteria</taxon>
        <taxon>Hyphomicrobiales</taxon>
        <taxon>Methylobacteriaceae</taxon>
        <taxon>Methylobacterium</taxon>
    </lineage>
</organism>
<dbReference type="InterPro" id="IPR005218">
    <property type="entry name" value="Diacylglycerol/lipid_kinase"/>
</dbReference>
<dbReference type="EMBL" id="JAUSWL010000026">
    <property type="protein sequence ID" value="MDQ0547433.1"/>
    <property type="molecule type" value="Genomic_DNA"/>
</dbReference>
<reference evidence="6" key="1">
    <citation type="submission" date="2023-07" db="EMBL/GenBank/DDBJ databases">
        <title>Genomic Encyclopedia of Type Strains, Phase IV (KMG-IV): sequencing the most valuable type-strain genomes for metagenomic binning, comparative biology and taxonomic classification.</title>
        <authorList>
            <person name="Goeker M."/>
        </authorList>
    </citation>
    <scope>NUCLEOTIDE SEQUENCE</scope>
    <source>
        <strain evidence="6">DSM 19569</strain>
    </source>
</reference>
<evidence type="ECO:0000259" key="5">
    <source>
        <dbReference type="PROSITE" id="PS50146"/>
    </source>
</evidence>
<dbReference type="Proteomes" id="UP001223420">
    <property type="component" value="Unassembled WGS sequence"/>
</dbReference>
<dbReference type="NCBIfam" id="NF009604">
    <property type="entry name" value="PRK13057.1"/>
    <property type="match status" value="1"/>
</dbReference>
<evidence type="ECO:0000256" key="2">
    <source>
        <dbReference type="ARBA" id="ARBA00022741"/>
    </source>
</evidence>
<dbReference type="InterPro" id="IPR050187">
    <property type="entry name" value="Lipid_Phosphate_FormReg"/>
</dbReference>